<dbReference type="Gene3D" id="3.90.190.20">
    <property type="entry name" value="Mur ligase, C-terminal domain"/>
    <property type="match status" value="1"/>
</dbReference>
<name>A0A1F6G1L4_9BACT</name>
<dbReference type="Proteomes" id="UP000178601">
    <property type="component" value="Unassembled WGS sequence"/>
</dbReference>
<dbReference type="GO" id="GO:0016881">
    <property type="term" value="F:acid-amino acid ligase activity"/>
    <property type="evidence" value="ECO:0007669"/>
    <property type="project" value="InterPro"/>
</dbReference>
<dbReference type="PANTHER" id="PTHR43024:SF1">
    <property type="entry name" value="UDP-N-ACETYLMURAMOYL-TRIPEPTIDE--D-ALANYL-D-ALANINE LIGASE"/>
    <property type="match status" value="1"/>
</dbReference>
<dbReference type="Pfam" id="PF02875">
    <property type="entry name" value="Mur_ligase_C"/>
    <property type="match status" value="1"/>
</dbReference>
<evidence type="ECO:0000256" key="2">
    <source>
        <dbReference type="ARBA" id="ARBA00022741"/>
    </source>
</evidence>
<dbReference type="InterPro" id="IPR051046">
    <property type="entry name" value="MurCDEF_CellWall_CoF430Synth"/>
</dbReference>
<dbReference type="SUPFAM" id="SSF53623">
    <property type="entry name" value="MurD-like peptide ligases, catalytic domain"/>
    <property type="match status" value="1"/>
</dbReference>
<dbReference type="Gene3D" id="3.40.1190.10">
    <property type="entry name" value="Mur-like, catalytic domain"/>
    <property type="match status" value="1"/>
</dbReference>
<gene>
    <name evidence="5" type="ORF">A3H16_03935</name>
</gene>
<dbReference type="InterPro" id="IPR004101">
    <property type="entry name" value="Mur_ligase_C"/>
</dbReference>
<evidence type="ECO:0000313" key="6">
    <source>
        <dbReference type="Proteomes" id="UP000178601"/>
    </source>
</evidence>
<protein>
    <recommendedName>
        <fullName evidence="4">Mur ligase C-terminal domain-containing protein</fullName>
    </recommendedName>
</protein>
<dbReference type="InterPro" id="IPR036615">
    <property type="entry name" value="Mur_ligase_C_dom_sf"/>
</dbReference>
<evidence type="ECO:0000256" key="1">
    <source>
        <dbReference type="ARBA" id="ARBA00022598"/>
    </source>
</evidence>
<keyword evidence="2" id="KW-0547">Nucleotide-binding</keyword>
<dbReference type="EMBL" id="MFMQ01000025">
    <property type="protein sequence ID" value="OGG91996.1"/>
    <property type="molecule type" value="Genomic_DNA"/>
</dbReference>
<dbReference type="GO" id="GO:0005524">
    <property type="term" value="F:ATP binding"/>
    <property type="evidence" value="ECO:0007669"/>
    <property type="project" value="UniProtKB-KW"/>
</dbReference>
<accession>A0A1F6G1L4</accession>
<proteinExistence type="predicted"/>
<dbReference type="PANTHER" id="PTHR43024">
    <property type="entry name" value="UDP-N-ACETYLMURAMOYL-TRIPEPTIDE--D-ALANYL-D-ALANINE LIGASE"/>
    <property type="match status" value="1"/>
</dbReference>
<comment type="caution">
    <text evidence="5">The sequence shown here is derived from an EMBL/GenBank/DDBJ whole genome shotgun (WGS) entry which is preliminary data.</text>
</comment>
<organism evidence="5 6">
    <name type="scientific">Candidatus Kaiserbacteria bacterium RIFCSPLOWO2_12_FULL_53_8</name>
    <dbReference type="NCBI Taxonomy" id="1798529"/>
    <lineage>
        <taxon>Bacteria</taxon>
        <taxon>Candidatus Kaiseribacteriota</taxon>
    </lineage>
</organism>
<dbReference type="AlphaFoldDB" id="A0A1F6G1L4"/>
<evidence type="ECO:0000256" key="3">
    <source>
        <dbReference type="ARBA" id="ARBA00022840"/>
    </source>
</evidence>
<keyword evidence="3" id="KW-0067">ATP-binding</keyword>
<dbReference type="InterPro" id="IPR036565">
    <property type="entry name" value="Mur-like_cat_sf"/>
</dbReference>
<reference evidence="5 6" key="1">
    <citation type="journal article" date="2016" name="Nat. Commun.">
        <title>Thousands of microbial genomes shed light on interconnected biogeochemical processes in an aquifer system.</title>
        <authorList>
            <person name="Anantharaman K."/>
            <person name="Brown C.T."/>
            <person name="Hug L.A."/>
            <person name="Sharon I."/>
            <person name="Castelle C.J."/>
            <person name="Probst A.J."/>
            <person name="Thomas B.C."/>
            <person name="Singh A."/>
            <person name="Wilkins M.J."/>
            <person name="Karaoz U."/>
            <person name="Brodie E.L."/>
            <person name="Williams K.H."/>
            <person name="Hubbard S.S."/>
            <person name="Banfield J.F."/>
        </authorList>
    </citation>
    <scope>NUCLEOTIDE SEQUENCE [LARGE SCALE GENOMIC DNA]</scope>
</reference>
<feature type="domain" description="Mur ligase C-terminal" evidence="4">
    <location>
        <begin position="262"/>
        <end position="381"/>
    </location>
</feature>
<sequence>MLRTLKNKLYFLVAWYFRFFAALQLARWKPRVVVITGSNGKTTALHLTEVQLATEARYSYGANSSFGIPFDILGLKRVTYSPIEWLWMGLLAPLRAFKTPYREKIYVVEADCDRPGEGRFLSSLLKPEVTVWLSSARTHSQNFEKEVSGGAFRTVDQAIAYEFGYFIEHASRLAILNTDNPLISKHLYRTKAEVDEIKENEVLERYEIRDDGSEFKIAGVNYSTPFLLPKETFYAIAASAKVAEYFGKQPTSDLSALTMPPGRSSVFRGIKNTTIVDSSYNANVESVSAVLRMVEKLPTKKWLILGDLTEQGGLEKEEHEKIAHLVGQGDFEKILLVGPRLKKYALPILNDAVPFDTPKETLDYLNDTIQGGEILVFKGARFLEGIIEHLLENKDNAAKLCRREEVWQKRRAQWGL</sequence>
<dbReference type="SUPFAM" id="SSF53244">
    <property type="entry name" value="MurD-like peptide ligases, peptide-binding domain"/>
    <property type="match status" value="1"/>
</dbReference>
<evidence type="ECO:0000313" key="5">
    <source>
        <dbReference type="EMBL" id="OGG91996.1"/>
    </source>
</evidence>
<evidence type="ECO:0000259" key="4">
    <source>
        <dbReference type="Pfam" id="PF02875"/>
    </source>
</evidence>
<keyword evidence="1" id="KW-0436">Ligase</keyword>